<evidence type="ECO:0000313" key="2">
    <source>
        <dbReference type="EMBL" id="OWF40784.1"/>
    </source>
</evidence>
<reference evidence="2 3" key="1">
    <citation type="journal article" date="2017" name="Nat. Ecol. Evol.">
        <title>Scallop genome provides insights into evolution of bilaterian karyotype and development.</title>
        <authorList>
            <person name="Wang S."/>
            <person name="Zhang J."/>
            <person name="Jiao W."/>
            <person name="Li J."/>
            <person name="Xun X."/>
            <person name="Sun Y."/>
            <person name="Guo X."/>
            <person name="Huan P."/>
            <person name="Dong B."/>
            <person name="Zhang L."/>
            <person name="Hu X."/>
            <person name="Sun X."/>
            <person name="Wang J."/>
            <person name="Zhao C."/>
            <person name="Wang Y."/>
            <person name="Wang D."/>
            <person name="Huang X."/>
            <person name="Wang R."/>
            <person name="Lv J."/>
            <person name="Li Y."/>
            <person name="Zhang Z."/>
            <person name="Liu B."/>
            <person name="Lu W."/>
            <person name="Hui Y."/>
            <person name="Liang J."/>
            <person name="Zhou Z."/>
            <person name="Hou R."/>
            <person name="Li X."/>
            <person name="Liu Y."/>
            <person name="Li H."/>
            <person name="Ning X."/>
            <person name="Lin Y."/>
            <person name="Zhao L."/>
            <person name="Xing Q."/>
            <person name="Dou J."/>
            <person name="Li Y."/>
            <person name="Mao J."/>
            <person name="Guo H."/>
            <person name="Dou H."/>
            <person name="Li T."/>
            <person name="Mu C."/>
            <person name="Jiang W."/>
            <person name="Fu Q."/>
            <person name="Fu X."/>
            <person name="Miao Y."/>
            <person name="Liu J."/>
            <person name="Yu Q."/>
            <person name="Li R."/>
            <person name="Liao H."/>
            <person name="Li X."/>
            <person name="Kong Y."/>
            <person name="Jiang Z."/>
            <person name="Chourrout D."/>
            <person name="Li R."/>
            <person name="Bao Z."/>
        </authorList>
    </citation>
    <scope>NUCLEOTIDE SEQUENCE [LARGE SCALE GENOMIC DNA]</scope>
    <source>
        <strain evidence="2 3">PY_sf001</strain>
    </source>
</reference>
<dbReference type="AlphaFoldDB" id="A0A210PWD2"/>
<proteinExistence type="predicted"/>
<dbReference type="EMBL" id="NEDP02005445">
    <property type="protein sequence ID" value="OWF40784.1"/>
    <property type="molecule type" value="Genomic_DNA"/>
</dbReference>
<feature type="region of interest" description="Disordered" evidence="1">
    <location>
        <begin position="148"/>
        <end position="175"/>
    </location>
</feature>
<keyword evidence="3" id="KW-1185">Reference proteome</keyword>
<organism evidence="2 3">
    <name type="scientific">Mizuhopecten yessoensis</name>
    <name type="common">Japanese scallop</name>
    <name type="synonym">Patinopecten yessoensis</name>
    <dbReference type="NCBI Taxonomy" id="6573"/>
    <lineage>
        <taxon>Eukaryota</taxon>
        <taxon>Metazoa</taxon>
        <taxon>Spiralia</taxon>
        <taxon>Lophotrochozoa</taxon>
        <taxon>Mollusca</taxon>
        <taxon>Bivalvia</taxon>
        <taxon>Autobranchia</taxon>
        <taxon>Pteriomorphia</taxon>
        <taxon>Pectinida</taxon>
        <taxon>Pectinoidea</taxon>
        <taxon>Pectinidae</taxon>
        <taxon>Mizuhopecten</taxon>
    </lineage>
</organism>
<accession>A0A210PWD2</accession>
<evidence type="ECO:0000313" key="3">
    <source>
        <dbReference type="Proteomes" id="UP000242188"/>
    </source>
</evidence>
<comment type="caution">
    <text evidence="2">The sequence shown here is derived from an EMBL/GenBank/DDBJ whole genome shotgun (WGS) entry which is preliminary data.</text>
</comment>
<name>A0A210PWD2_MIZYE</name>
<evidence type="ECO:0000256" key="1">
    <source>
        <dbReference type="SAM" id="MobiDB-lite"/>
    </source>
</evidence>
<gene>
    <name evidence="2" type="ORF">KP79_PYT13355</name>
</gene>
<protein>
    <submittedName>
        <fullName evidence="2">Uncharacterized protein</fullName>
    </submittedName>
</protein>
<sequence length="175" mass="19753">MRLPTEINNVEPTDDVVPVDLDALIGKLKENLTVKSCCREKVERQHNVRPSPYCIPRKTSTTLPNRTLQPSGAAGNLYSSQGFIKCSKCFQRQCKCSYTEGSSIMILKQLLREQTLIQEAVRRIQSRTDNNGEHVLFRPCSPVGHESDWHSEGFTTRHTSYESEIGTPLESDIDS</sequence>
<dbReference type="Proteomes" id="UP000242188">
    <property type="component" value="Unassembled WGS sequence"/>
</dbReference>